<dbReference type="InterPro" id="IPR005415">
    <property type="entry name" value="T3SS_Ca_resp_chp_LcrH/SycD"/>
</dbReference>
<dbReference type="AlphaFoldDB" id="A0A0U5EPX5"/>
<gene>
    <name evidence="2" type="primary">sycd3</name>
    <name evidence="2" type="ORF">PNK_0348</name>
</gene>
<dbReference type="EMBL" id="LN879502">
    <property type="protein sequence ID" value="CUI15985.1"/>
    <property type="molecule type" value="Genomic_DNA"/>
</dbReference>
<evidence type="ECO:0000313" key="2">
    <source>
        <dbReference type="EMBL" id="CUI15985.1"/>
    </source>
</evidence>
<dbReference type="Proteomes" id="UP000069902">
    <property type="component" value="Chromosome cPNK"/>
</dbReference>
<dbReference type="STRING" id="389348.PNK_0348"/>
<dbReference type="InterPro" id="IPR011990">
    <property type="entry name" value="TPR-like_helical_dom_sf"/>
</dbReference>
<dbReference type="KEGG" id="pnl:PNK_0348"/>
<evidence type="ECO:0000256" key="1">
    <source>
        <dbReference type="ARBA" id="ARBA00010244"/>
    </source>
</evidence>
<dbReference type="PATRIC" id="fig|389348.3.peg.396"/>
<dbReference type="Pfam" id="PF07720">
    <property type="entry name" value="TPR_3"/>
    <property type="match status" value="1"/>
</dbReference>
<keyword evidence="3" id="KW-1185">Reference proteome</keyword>
<dbReference type="Gene3D" id="1.25.40.10">
    <property type="entry name" value="Tetratricopeptide repeat domain"/>
    <property type="match status" value="1"/>
</dbReference>
<evidence type="ECO:0000313" key="3">
    <source>
        <dbReference type="Proteomes" id="UP000069902"/>
    </source>
</evidence>
<protein>
    <submittedName>
        <fullName evidence="2">Putative type III secretion chaperone SycD/LcrH</fullName>
    </submittedName>
</protein>
<comment type="similarity">
    <text evidence="1">Belongs to the LcrH/SycD chaperone family.</text>
</comment>
<sequence length="198" mass="23033">MTSAREQVKTAIDKVDADMPAKTRQRAEDAIVKIMEGAPPADALGFTPEMMETIYKYGYTQFQAGKFQDALNVFSFLRKLDVSNYRYSFAIAACHQYRHEYEEAGANYIICTYLDRLNPIPNFHLYDCFVKLNKPMSALQAIKETIALAELNPHYDELKEKALLEYKSFKKELKKYIKENFDKDHLDQEFIEKEGEEL</sequence>
<dbReference type="NCBIfam" id="TIGR02552">
    <property type="entry name" value="LcrH_SycD"/>
    <property type="match status" value="1"/>
</dbReference>
<reference evidence="3" key="1">
    <citation type="submission" date="2015-09" db="EMBL/GenBank/DDBJ databases">
        <authorList>
            <person name="Bertelli C."/>
        </authorList>
    </citation>
    <scope>NUCLEOTIDE SEQUENCE [LARGE SCALE GENOMIC DNA]</scope>
    <source>
        <strain evidence="3">KNic</strain>
    </source>
</reference>
<dbReference type="InParanoid" id="A0A0U5EPX5"/>
<dbReference type="InterPro" id="IPR011716">
    <property type="entry name" value="TPR-3"/>
</dbReference>
<proteinExistence type="inferred from homology"/>
<dbReference type="PRINTS" id="PR01595">
    <property type="entry name" value="SYCDCHAPRONE"/>
</dbReference>
<dbReference type="SUPFAM" id="SSF48452">
    <property type="entry name" value="TPR-like"/>
    <property type="match status" value="1"/>
</dbReference>
<dbReference type="RefSeq" id="WP_032124973.1">
    <property type="nucleotide sequence ID" value="NZ_LN879502.1"/>
</dbReference>
<name>A0A0U5EPX5_9BACT</name>
<organism evidence="2 3">
    <name type="scientific">Candidatus Protochlamydia naegleriophila</name>
    <dbReference type="NCBI Taxonomy" id="389348"/>
    <lineage>
        <taxon>Bacteria</taxon>
        <taxon>Pseudomonadati</taxon>
        <taxon>Chlamydiota</taxon>
        <taxon>Chlamydiia</taxon>
        <taxon>Parachlamydiales</taxon>
        <taxon>Parachlamydiaceae</taxon>
        <taxon>Candidatus Protochlamydia</taxon>
    </lineage>
</organism>
<accession>A0A0U5EPX5</accession>